<gene>
    <name evidence="1" type="ORF">AMD00_03665</name>
</gene>
<dbReference type="GeneID" id="301135203"/>
<dbReference type="RefSeq" id="WP_053415721.1">
    <property type="nucleotide sequence ID" value="NZ_LILB01000001.1"/>
</dbReference>
<sequence>MKKNITSVGIILCLLFGGAWLHHEDPNTKIAFAMEPEPNPEKILNDNFSILLQKLSPKLKEQNFKITTLSFNSKENKISIGVNASQLYINKTEKSIKKIIHESSQQTLFKNYSIDVYKLILDSPDPHKLALERNDTLTTTFQEDLRAKEYIEIESIRIRDKNKKLFVEINTSIQRTTLFNINRGKEIELEIKKSLTNSFYKDELKRLEVFVYNDKHVKIN</sequence>
<protein>
    <submittedName>
        <fullName evidence="1">Uncharacterized protein</fullName>
    </submittedName>
</protein>
<evidence type="ECO:0000313" key="2">
    <source>
        <dbReference type="Proteomes" id="UP000036867"/>
    </source>
</evidence>
<evidence type="ECO:0000313" key="1">
    <source>
        <dbReference type="EMBL" id="KOO51577.1"/>
    </source>
</evidence>
<dbReference type="Proteomes" id="UP000036867">
    <property type="component" value="Unassembled WGS sequence"/>
</dbReference>
<proteinExistence type="predicted"/>
<dbReference type="OrthoDB" id="2454156at2"/>
<dbReference type="AlphaFoldDB" id="A0A0M0LL12"/>
<comment type="caution">
    <text evidence="1">The sequence shown here is derived from an EMBL/GenBank/DDBJ whole genome shotgun (WGS) entry which is preliminary data.</text>
</comment>
<name>A0A0M0LL12_9BACL</name>
<organism evidence="1 2">
    <name type="scientific">Viridibacillus arvi</name>
    <dbReference type="NCBI Taxonomy" id="263475"/>
    <lineage>
        <taxon>Bacteria</taxon>
        <taxon>Bacillati</taxon>
        <taxon>Bacillota</taxon>
        <taxon>Bacilli</taxon>
        <taxon>Bacillales</taxon>
        <taxon>Caryophanaceae</taxon>
        <taxon>Viridibacillus</taxon>
    </lineage>
</organism>
<reference evidence="2" key="1">
    <citation type="submission" date="2015-08" db="EMBL/GenBank/DDBJ databases">
        <title>Fjat-10028 dsm 16317.</title>
        <authorList>
            <person name="Liu B."/>
            <person name="Wang J."/>
            <person name="Zhu Y."/>
            <person name="Liu G."/>
            <person name="Chen Q."/>
            <person name="Chen Z."/>
            <person name="Lan J."/>
            <person name="Che J."/>
            <person name="Ge C."/>
            <person name="Shi H."/>
            <person name="Pan Z."/>
            <person name="Liu X."/>
        </authorList>
    </citation>
    <scope>NUCLEOTIDE SEQUENCE [LARGE SCALE GENOMIC DNA]</scope>
    <source>
        <strain evidence="2">DSM 16317</strain>
    </source>
</reference>
<accession>A0A0M0LL12</accession>
<keyword evidence="2" id="KW-1185">Reference proteome</keyword>
<dbReference type="EMBL" id="LILB01000001">
    <property type="protein sequence ID" value="KOO51577.1"/>
    <property type="molecule type" value="Genomic_DNA"/>
</dbReference>